<reference evidence="2" key="1">
    <citation type="submission" date="2018-07" db="EMBL/GenBank/DDBJ databases">
        <title>Giant CbK-like Caulobacter bacteriophages have genetically divergent genomes.</title>
        <authorList>
            <person name="Wilson K.M."/>
            <person name="Ely B."/>
        </authorList>
    </citation>
    <scope>NUCLEOTIDE SEQUENCE [LARGE SCALE GENOMIC DNA]</scope>
</reference>
<dbReference type="EMBL" id="MH588546">
    <property type="protein sequence ID" value="AXQ69363.1"/>
    <property type="molecule type" value="Genomic_DNA"/>
</dbReference>
<reference evidence="1 2" key="2">
    <citation type="submission" date="2018-09" db="EMBL/GenBank/DDBJ databases">
        <title>Giant CbK-like Caulobacter bacteriophages have genetically divergent genomes.</title>
        <authorList>
            <person name="Wilson K."/>
            <person name="Ely B."/>
        </authorList>
    </citation>
    <scope>NUCLEOTIDE SEQUENCE [LARGE SCALE GENOMIC DNA]</scope>
</reference>
<evidence type="ECO:0000313" key="1">
    <source>
        <dbReference type="EMBL" id="AXQ69363.1"/>
    </source>
</evidence>
<organism evidence="1 2">
    <name type="scientific">Caulobacter phage CcrBL9</name>
    <dbReference type="NCBI Taxonomy" id="2283270"/>
    <lineage>
        <taxon>Viruses</taxon>
        <taxon>Duplodnaviria</taxon>
        <taxon>Heunggongvirae</taxon>
        <taxon>Uroviricota</taxon>
        <taxon>Caudoviricetes</taxon>
        <taxon>Jeanschmidtviridae</taxon>
        <taxon>Bertelyvirus</taxon>
        <taxon>Bertelyvirus BL9</taxon>
    </lineage>
</organism>
<sequence length="177" mass="21066">MSFLEPQPPVRVNEHGWAIYPNFHCYLTRYAPKAKPEDKDVILEVIGAASSTSMDEAHAEVLRQFTHYRRDRLDFYRWRYAKHLLDQALPGVRQRLKQPRWFRHSWQDEYPDQKPPKSLDDGRESIWFPERFINETYEAAWGDGETVLTVVAARFGWTLGQAYQATEDWFRDPVNYN</sequence>
<accession>A0A385EC59</accession>
<name>A0A385EC59_9CAUD</name>
<dbReference type="Proteomes" id="UP000259421">
    <property type="component" value="Segment"/>
</dbReference>
<gene>
    <name evidence="1" type="ORF">CcrBL9_gp339</name>
</gene>
<protein>
    <submittedName>
        <fullName evidence="1">Uncharacterized protein</fullName>
    </submittedName>
</protein>
<evidence type="ECO:0000313" key="2">
    <source>
        <dbReference type="Proteomes" id="UP000259421"/>
    </source>
</evidence>
<keyword evidence="2" id="KW-1185">Reference proteome</keyword>
<proteinExistence type="predicted"/>